<feature type="compositionally biased region" description="Low complexity" evidence="1">
    <location>
        <begin position="126"/>
        <end position="145"/>
    </location>
</feature>
<sequence>MSADSKMITVLKAEVAALKARVELLEETRSEPAAAVVKTKKTKKERDPDAPKKEPNSWIKFTSRVNDILKTNDVKLPGAEQKQFASSLKEKNADYDTWTEESILAERQSWVKPEVGKWAAAHPEGSTKTSRKNSTASSTKSAADAATEEVAEKPKKTRGRPKKTTEAEAAPAPVVVAPADNAESDDEDEEVIDDVELVTVGGKEYYKSEFNDLFDSDSMAYVGLLNGKKILDVPAAARVTEYLKKANM</sequence>
<proteinExistence type="predicted"/>
<name>A0A6C0D6U1_9ZZZZ</name>
<protein>
    <submittedName>
        <fullName evidence="2">Uncharacterized protein</fullName>
    </submittedName>
</protein>
<feature type="region of interest" description="Disordered" evidence="1">
    <location>
        <begin position="116"/>
        <end position="173"/>
    </location>
</feature>
<feature type="region of interest" description="Disordered" evidence="1">
    <location>
        <begin position="29"/>
        <end position="57"/>
    </location>
</feature>
<feature type="compositionally biased region" description="Basic and acidic residues" evidence="1">
    <location>
        <begin position="44"/>
        <end position="55"/>
    </location>
</feature>
<accession>A0A6C0D6U1</accession>
<organism evidence="2">
    <name type="scientific">viral metagenome</name>
    <dbReference type="NCBI Taxonomy" id="1070528"/>
    <lineage>
        <taxon>unclassified sequences</taxon>
        <taxon>metagenomes</taxon>
        <taxon>organismal metagenomes</taxon>
    </lineage>
</organism>
<evidence type="ECO:0000313" key="2">
    <source>
        <dbReference type="EMBL" id="QHT12072.1"/>
    </source>
</evidence>
<reference evidence="2" key="1">
    <citation type="journal article" date="2020" name="Nature">
        <title>Giant virus diversity and host interactions through global metagenomics.</title>
        <authorList>
            <person name="Schulz F."/>
            <person name="Roux S."/>
            <person name="Paez-Espino D."/>
            <person name="Jungbluth S."/>
            <person name="Walsh D.A."/>
            <person name="Denef V.J."/>
            <person name="McMahon K.D."/>
            <person name="Konstantinidis K.T."/>
            <person name="Eloe-Fadrosh E.A."/>
            <person name="Kyrpides N.C."/>
            <person name="Woyke T."/>
        </authorList>
    </citation>
    <scope>NUCLEOTIDE SEQUENCE</scope>
    <source>
        <strain evidence="2">GVMAG-M-3300023174-129</strain>
    </source>
</reference>
<evidence type="ECO:0000256" key="1">
    <source>
        <dbReference type="SAM" id="MobiDB-lite"/>
    </source>
</evidence>
<dbReference type="EMBL" id="MN739541">
    <property type="protein sequence ID" value="QHT12072.1"/>
    <property type="molecule type" value="Genomic_DNA"/>
</dbReference>
<dbReference type="AlphaFoldDB" id="A0A6C0D6U1"/>